<organism evidence="2 3">
    <name type="scientific">Hymenolepis diminuta</name>
    <name type="common">Rat tapeworm</name>
    <dbReference type="NCBI Taxonomy" id="6216"/>
    <lineage>
        <taxon>Eukaryota</taxon>
        <taxon>Metazoa</taxon>
        <taxon>Spiralia</taxon>
        <taxon>Lophotrochozoa</taxon>
        <taxon>Platyhelminthes</taxon>
        <taxon>Cestoda</taxon>
        <taxon>Eucestoda</taxon>
        <taxon>Cyclophyllidea</taxon>
        <taxon>Hymenolepididae</taxon>
        <taxon>Hymenolepis</taxon>
    </lineage>
</organism>
<dbReference type="GO" id="GO:0047620">
    <property type="term" value="F:acylglycerol kinase activity"/>
    <property type="evidence" value="ECO:0007669"/>
    <property type="project" value="TreeGrafter"/>
</dbReference>
<feature type="domain" description="DAGKc" evidence="1">
    <location>
        <begin position="8"/>
        <end position="150"/>
    </location>
</feature>
<dbReference type="GO" id="GO:0016020">
    <property type="term" value="C:membrane"/>
    <property type="evidence" value="ECO:0007669"/>
    <property type="project" value="TreeGrafter"/>
</dbReference>
<proteinExistence type="predicted"/>
<dbReference type="Pfam" id="PF00781">
    <property type="entry name" value="DAGK_cat"/>
    <property type="match status" value="1"/>
</dbReference>
<dbReference type="GO" id="GO:0046512">
    <property type="term" value="P:sphingosine biosynthetic process"/>
    <property type="evidence" value="ECO:0007669"/>
    <property type="project" value="TreeGrafter"/>
</dbReference>
<evidence type="ECO:0000313" key="3">
    <source>
        <dbReference type="Proteomes" id="UP000321570"/>
    </source>
</evidence>
<sequence length="431" mass="48487">MKPLKAKQSLQRVTVFLNPFAHQRGILEKFDDNAMPLLQISGLDVQMVYLDDDDEVKKLTDVLDPKSTDAIIVAGDDNLLAKALTGLLRRPDYPSTYLWKIPVYALPLGIFNNFCTSVLKENNIINWCHRLIEPVIQQKSDRRSVLHIRPVVQCSEEDSCLHFQTDGKKREIFAMTGIEWSCWRDVEYGGGGTSLTSARPASHKPRLVPPKDSQTASDLSVFGYYTPRQLFKRLGARIRHGWNYIRSPKFDPSPAPEEVIEAARKKKKPIRRGCAKQAILFVKPVCPGCKKCWEQKCKLAEYKPAKPKQSSWLSYFFGFAYSKNNEGTVPKIQPPEHENPECGSEVQLNVPLASRIVLTLSGDYVRVNVSPAARGLVDYVKQAMVHLTSPTYHCDNDLTPIPDPSTSNSNEMSFLCSSVTLCPSRTDVGFL</sequence>
<dbReference type="GO" id="GO:0004143">
    <property type="term" value="F:ATP-dependent diacylglycerol kinase activity"/>
    <property type="evidence" value="ECO:0007669"/>
    <property type="project" value="TreeGrafter"/>
</dbReference>
<feature type="non-terminal residue" evidence="2">
    <location>
        <position position="431"/>
    </location>
</feature>
<dbReference type="InterPro" id="IPR001206">
    <property type="entry name" value="Diacylglycerol_kinase_cat_dom"/>
</dbReference>
<evidence type="ECO:0000259" key="1">
    <source>
        <dbReference type="PROSITE" id="PS50146"/>
    </source>
</evidence>
<dbReference type="PANTHER" id="PTHR12358">
    <property type="entry name" value="SPHINGOSINE KINASE"/>
    <property type="match status" value="1"/>
</dbReference>
<dbReference type="PANTHER" id="PTHR12358:SF31">
    <property type="entry name" value="ACYLGLYCEROL KINASE, MITOCHONDRIAL"/>
    <property type="match status" value="1"/>
</dbReference>
<dbReference type="GO" id="GO:0001729">
    <property type="term" value="F:ceramide kinase activity"/>
    <property type="evidence" value="ECO:0007669"/>
    <property type="project" value="TreeGrafter"/>
</dbReference>
<dbReference type="Proteomes" id="UP000321570">
    <property type="component" value="Unassembled WGS sequence"/>
</dbReference>
<dbReference type="GO" id="GO:0046513">
    <property type="term" value="P:ceramide biosynthetic process"/>
    <property type="evidence" value="ECO:0007669"/>
    <property type="project" value="TreeGrafter"/>
</dbReference>
<evidence type="ECO:0000313" key="2">
    <source>
        <dbReference type="EMBL" id="VUZ49347.1"/>
    </source>
</evidence>
<dbReference type="PROSITE" id="PS50146">
    <property type="entry name" value="DAGK"/>
    <property type="match status" value="1"/>
</dbReference>
<keyword evidence="3" id="KW-1185">Reference proteome</keyword>
<dbReference type="Gene3D" id="3.40.50.10330">
    <property type="entry name" value="Probable inorganic polyphosphate/atp-NAD kinase, domain 1"/>
    <property type="match status" value="1"/>
</dbReference>
<accession>A0A564YPX8</accession>
<dbReference type="InterPro" id="IPR050187">
    <property type="entry name" value="Lipid_Phosphate_FormReg"/>
</dbReference>
<dbReference type="EMBL" id="CABIJS010000333">
    <property type="protein sequence ID" value="VUZ49347.1"/>
    <property type="molecule type" value="Genomic_DNA"/>
</dbReference>
<protein>
    <recommendedName>
        <fullName evidence="1">DAGKc domain-containing protein</fullName>
    </recommendedName>
</protein>
<dbReference type="SUPFAM" id="SSF111331">
    <property type="entry name" value="NAD kinase/diacylglycerol kinase-like"/>
    <property type="match status" value="1"/>
</dbReference>
<name>A0A564YPX8_HYMDI</name>
<dbReference type="GO" id="GO:0005739">
    <property type="term" value="C:mitochondrion"/>
    <property type="evidence" value="ECO:0007669"/>
    <property type="project" value="TreeGrafter"/>
</dbReference>
<dbReference type="AlphaFoldDB" id="A0A564YPX8"/>
<reference evidence="2 3" key="1">
    <citation type="submission" date="2019-07" db="EMBL/GenBank/DDBJ databases">
        <authorList>
            <person name="Jastrzebski P J."/>
            <person name="Paukszto L."/>
            <person name="Jastrzebski P J."/>
        </authorList>
    </citation>
    <scope>NUCLEOTIDE SEQUENCE [LARGE SCALE GENOMIC DNA]</scope>
    <source>
        <strain evidence="2 3">WMS-il1</strain>
    </source>
</reference>
<gene>
    <name evidence="2" type="ORF">WMSIL1_LOCUS8723</name>
</gene>
<dbReference type="InterPro" id="IPR016064">
    <property type="entry name" value="NAD/diacylglycerol_kinase_sf"/>
</dbReference>
<dbReference type="InterPro" id="IPR017438">
    <property type="entry name" value="ATP-NAD_kinase_N"/>
</dbReference>